<organism evidence="2 3">
    <name type="scientific">Streptomyces cremeus</name>
    <dbReference type="NCBI Taxonomy" id="66881"/>
    <lineage>
        <taxon>Bacteria</taxon>
        <taxon>Bacillati</taxon>
        <taxon>Actinomycetota</taxon>
        <taxon>Actinomycetes</taxon>
        <taxon>Kitasatosporales</taxon>
        <taxon>Streptomycetaceae</taxon>
        <taxon>Streptomyces</taxon>
    </lineage>
</organism>
<name>A0ABV5PBL2_STRCM</name>
<comment type="caution">
    <text evidence="2">The sequence shown here is derived from an EMBL/GenBank/DDBJ whole genome shotgun (WGS) entry which is preliminary data.</text>
</comment>
<dbReference type="RefSeq" id="WP_345224259.1">
    <property type="nucleotide sequence ID" value="NZ_BAAAXE010000013.1"/>
</dbReference>
<feature type="compositionally biased region" description="Basic and acidic residues" evidence="1">
    <location>
        <begin position="177"/>
        <end position="186"/>
    </location>
</feature>
<evidence type="ECO:0000256" key="1">
    <source>
        <dbReference type="SAM" id="MobiDB-lite"/>
    </source>
</evidence>
<sequence>MADRTAETAAKSPRGAFEGRWPQAVRGRLGLGRLLPLGSPEDGSWLAERAADAVLRQAAARVPGVALGPLRVGLADPDAPPPAPAVPPPPGALPPGGLRVDAEFEASAAEPIPHAAQRLRAALAEAARQRLGLAVTEVDLRVTGLLTEAGRGASPDAPGGVPEHASDGPTDDATEGGSRDAAEKESPAAPPGGQDSPEAAASRAAAAVPGVARLTGVLGAPVRYDGAALPAGHVRVEVAVGGERRAVDVAREVRAAVAAALPGPPSVTVLVTEVRQVPASAPGPGLTP</sequence>
<proteinExistence type="predicted"/>
<feature type="region of interest" description="Disordered" evidence="1">
    <location>
        <begin position="1"/>
        <end position="21"/>
    </location>
</feature>
<dbReference type="Proteomes" id="UP001589718">
    <property type="component" value="Unassembled WGS sequence"/>
</dbReference>
<feature type="compositionally biased region" description="Pro residues" evidence="1">
    <location>
        <begin position="78"/>
        <end position="93"/>
    </location>
</feature>
<gene>
    <name evidence="2" type="ORF">ACFFTU_10815</name>
</gene>
<evidence type="ECO:0000313" key="3">
    <source>
        <dbReference type="Proteomes" id="UP001589718"/>
    </source>
</evidence>
<keyword evidence="3" id="KW-1185">Reference proteome</keyword>
<dbReference type="EMBL" id="JBHMCR010000006">
    <property type="protein sequence ID" value="MFB9520438.1"/>
    <property type="molecule type" value="Genomic_DNA"/>
</dbReference>
<accession>A0ABV5PBL2</accession>
<protein>
    <submittedName>
        <fullName evidence="2">Nucleopolyhedrovirus P10 family protein</fullName>
    </submittedName>
</protein>
<evidence type="ECO:0000313" key="2">
    <source>
        <dbReference type="EMBL" id="MFB9520438.1"/>
    </source>
</evidence>
<feature type="region of interest" description="Disordered" evidence="1">
    <location>
        <begin position="76"/>
        <end position="98"/>
    </location>
</feature>
<feature type="region of interest" description="Disordered" evidence="1">
    <location>
        <begin position="149"/>
        <end position="204"/>
    </location>
</feature>
<reference evidence="2 3" key="1">
    <citation type="submission" date="2024-09" db="EMBL/GenBank/DDBJ databases">
        <authorList>
            <person name="Sun Q."/>
            <person name="Mori K."/>
        </authorList>
    </citation>
    <scope>NUCLEOTIDE SEQUENCE [LARGE SCALE GENOMIC DNA]</scope>
    <source>
        <strain evidence="2 3">JCM 4362</strain>
    </source>
</reference>